<evidence type="ECO:0000256" key="3">
    <source>
        <dbReference type="ARBA" id="ARBA00022573"/>
    </source>
</evidence>
<dbReference type="InterPro" id="IPR014776">
    <property type="entry name" value="4pyrrole_Mease_sub2"/>
</dbReference>
<dbReference type="Gene3D" id="3.40.1010.10">
    <property type="entry name" value="Cobalt-precorrin-4 Transmethylase, Domain 1"/>
    <property type="match status" value="1"/>
</dbReference>
<keyword evidence="7" id="KW-0627">Porphyrin biosynthesis</keyword>
<keyword evidence="3" id="KW-0169">Cobalamin biosynthesis</keyword>
<evidence type="ECO:0000313" key="12">
    <source>
        <dbReference type="EMBL" id="GIL39746.1"/>
    </source>
</evidence>
<evidence type="ECO:0000259" key="11">
    <source>
        <dbReference type="Pfam" id="PF00590"/>
    </source>
</evidence>
<dbReference type="RefSeq" id="WP_420242861.1">
    <property type="nucleotide sequence ID" value="NZ_BOPV01000001.1"/>
</dbReference>
<dbReference type="FunFam" id="3.40.1010.10:FF:000001">
    <property type="entry name" value="Siroheme synthase"/>
    <property type="match status" value="1"/>
</dbReference>
<feature type="domain" description="Tetrapyrrole methylase" evidence="11">
    <location>
        <begin position="18"/>
        <end position="229"/>
    </location>
</feature>
<dbReference type="InterPro" id="IPR035996">
    <property type="entry name" value="4pyrrol_Methylase_sf"/>
</dbReference>
<keyword evidence="6" id="KW-0949">S-adenosyl-L-methionine</keyword>
<dbReference type="Pfam" id="PF00590">
    <property type="entry name" value="TP_methylase"/>
    <property type="match status" value="1"/>
</dbReference>
<proteinExistence type="inferred from homology"/>
<dbReference type="GO" id="GO:0019354">
    <property type="term" value="P:siroheme biosynthetic process"/>
    <property type="evidence" value="ECO:0007669"/>
    <property type="project" value="InterPro"/>
</dbReference>
<evidence type="ECO:0000256" key="2">
    <source>
        <dbReference type="ARBA" id="ARBA00012162"/>
    </source>
</evidence>
<keyword evidence="4 10" id="KW-0489">Methyltransferase</keyword>
<comment type="pathway">
    <text evidence="8">Porphyrin-containing compound metabolism; siroheme biosynthesis; precorrin-2 from uroporphyrinogen III: step 1/1.</text>
</comment>
<dbReference type="GO" id="GO:0032259">
    <property type="term" value="P:methylation"/>
    <property type="evidence" value="ECO:0007669"/>
    <property type="project" value="UniProtKB-KW"/>
</dbReference>
<dbReference type="InterPro" id="IPR000878">
    <property type="entry name" value="4pyrrol_Mease"/>
</dbReference>
<dbReference type="InterPro" id="IPR006366">
    <property type="entry name" value="CobA/CysG_C"/>
</dbReference>
<dbReference type="GO" id="GO:0004851">
    <property type="term" value="F:uroporphyrin-III C-methyltransferase activity"/>
    <property type="evidence" value="ECO:0007669"/>
    <property type="project" value="UniProtKB-EC"/>
</dbReference>
<accession>A0A8S8XEU7</accession>
<dbReference type="PROSITE" id="PS00839">
    <property type="entry name" value="SUMT_1"/>
    <property type="match status" value="1"/>
</dbReference>
<evidence type="ECO:0000313" key="13">
    <source>
        <dbReference type="Proteomes" id="UP000681075"/>
    </source>
</evidence>
<organism evidence="12 13">
    <name type="scientific">Roseiterribacter gracilis</name>
    <dbReference type="NCBI Taxonomy" id="2812848"/>
    <lineage>
        <taxon>Bacteria</taxon>
        <taxon>Pseudomonadati</taxon>
        <taxon>Pseudomonadota</taxon>
        <taxon>Alphaproteobacteria</taxon>
        <taxon>Rhodospirillales</taxon>
        <taxon>Roseiterribacteraceae</taxon>
        <taxon>Roseiterribacter</taxon>
    </lineage>
</organism>
<keyword evidence="5 10" id="KW-0808">Transferase</keyword>
<evidence type="ECO:0000256" key="1">
    <source>
        <dbReference type="ARBA" id="ARBA00005879"/>
    </source>
</evidence>
<dbReference type="GO" id="GO:0009236">
    <property type="term" value="P:cobalamin biosynthetic process"/>
    <property type="evidence" value="ECO:0007669"/>
    <property type="project" value="UniProtKB-KW"/>
</dbReference>
<dbReference type="Gene3D" id="3.30.950.10">
    <property type="entry name" value="Methyltransferase, Cobalt-precorrin-4 Transmethylase, Domain 2"/>
    <property type="match status" value="1"/>
</dbReference>
<evidence type="ECO:0000256" key="10">
    <source>
        <dbReference type="RuleBase" id="RU003960"/>
    </source>
</evidence>
<reference evidence="12" key="1">
    <citation type="submission" date="2021-02" db="EMBL/GenBank/DDBJ databases">
        <title>Genome sequence of Rhodospirillales sp. strain TMPK1 isolated from soil.</title>
        <authorList>
            <person name="Nakai R."/>
            <person name="Kusada H."/>
            <person name="Tamaki H."/>
        </authorList>
    </citation>
    <scope>NUCLEOTIDE SEQUENCE</scope>
    <source>
        <strain evidence="12">TMPK1</strain>
    </source>
</reference>
<evidence type="ECO:0000256" key="8">
    <source>
        <dbReference type="ARBA" id="ARBA00025705"/>
    </source>
</evidence>
<comment type="pathway">
    <text evidence="9">Cofactor biosynthesis; adenosylcobalamin biosynthesis; precorrin-2 from uroporphyrinogen III: step 1/1.</text>
</comment>
<comment type="caution">
    <text evidence="12">The sequence shown here is derived from an EMBL/GenBank/DDBJ whole genome shotgun (WGS) entry which is preliminary data.</text>
</comment>
<evidence type="ECO:0000256" key="4">
    <source>
        <dbReference type="ARBA" id="ARBA00022603"/>
    </source>
</evidence>
<dbReference type="InterPro" id="IPR014777">
    <property type="entry name" value="4pyrrole_Mease_sub1"/>
</dbReference>
<dbReference type="AlphaFoldDB" id="A0A8S8XEU7"/>
<dbReference type="PANTHER" id="PTHR45790">
    <property type="entry name" value="SIROHEME SYNTHASE-RELATED"/>
    <property type="match status" value="1"/>
</dbReference>
<keyword evidence="13" id="KW-1185">Reference proteome</keyword>
<evidence type="ECO:0000256" key="9">
    <source>
        <dbReference type="ARBA" id="ARBA00060548"/>
    </source>
</evidence>
<dbReference type="Proteomes" id="UP000681075">
    <property type="component" value="Unassembled WGS sequence"/>
</dbReference>
<dbReference type="FunFam" id="3.30.950.10:FF:000001">
    <property type="entry name" value="Siroheme synthase"/>
    <property type="match status" value="1"/>
</dbReference>
<dbReference type="NCBIfam" id="TIGR01469">
    <property type="entry name" value="cobA_cysG_Cterm"/>
    <property type="match status" value="1"/>
</dbReference>
<sequence>MHSLAHSTTLPQLEAGSVWLVGAGPGDPGLLTLHAVGAIRAADLVLYDALINTEILSEARRNARLVCVGRRKGNAPTTQDEIARLMIEGARDGLRVVRLKGGDPCMFGRGGEEAAALRDAGIPFRIVPGVTAGIGGLAYAGIAATHRDANAAVTFLTGHQTGGALPGDLDWDALARSDNALVVYMGVSALDRVVPALLSHGRDAATPVAIVAHATTPSQRVLNTTLGEAVLAARRAKIDAPALIVIGRIADPALATPWFEPQQDEHAARITDRSLLAAFTA</sequence>
<dbReference type="PROSITE" id="PS00840">
    <property type="entry name" value="SUMT_2"/>
    <property type="match status" value="1"/>
</dbReference>
<dbReference type="InterPro" id="IPR050161">
    <property type="entry name" value="Siro_Cobalamin_biosynth"/>
</dbReference>
<dbReference type="EC" id="2.1.1.107" evidence="2"/>
<dbReference type="EMBL" id="BOPV01000001">
    <property type="protein sequence ID" value="GIL39746.1"/>
    <property type="molecule type" value="Genomic_DNA"/>
</dbReference>
<dbReference type="SUPFAM" id="SSF53790">
    <property type="entry name" value="Tetrapyrrole methylase"/>
    <property type="match status" value="1"/>
</dbReference>
<dbReference type="InterPro" id="IPR003043">
    <property type="entry name" value="Uropor_MeTrfase_CS"/>
</dbReference>
<gene>
    <name evidence="12" type="ORF">TMPK1_19830</name>
</gene>
<dbReference type="PANTHER" id="PTHR45790:SF3">
    <property type="entry name" value="S-ADENOSYL-L-METHIONINE-DEPENDENT UROPORPHYRINOGEN III METHYLTRANSFERASE, CHLOROPLASTIC"/>
    <property type="match status" value="1"/>
</dbReference>
<name>A0A8S8XEU7_9PROT</name>
<evidence type="ECO:0000256" key="5">
    <source>
        <dbReference type="ARBA" id="ARBA00022679"/>
    </source>
</evidence>
<protein>
    <recommendedName>
        <fullName evidence="2">uroporphyrinogen-III C-methyltransferase</fullName>
        <ecNumber evidence="2">2.1.1.107</ecNumber>
    </recommendedName>
</protein>
<evidence type="ECO:0000256" key="6">
    <source>
        <dbReference type="ARBA" id="ARBA00022691"/>
    </source>
</evidence>
<evidence type="ECO:0000256" key="7">
    <source>
        <dbReference type="ARBA" id="ARBA00023244"/>
    </source>
</evidence>
<dbReference type="NCBIfam" id="NF004790">
    <property type="entry name" value="PRK06136.1"/>
    <property type="match status" value="1"/>
</dbReference>
<dbReference type="CDD" id="cd11642">
    <property type="entry name" value="SUMT"/>
    <property type="match status" value="1"/>
</dbReference>
<comment type="similarity">
    <text evidence="1 10">Belongs to the precorrin methyltransferase family.</text>
</comment>